<dbReference type="SMART" id="SM00382">
    <property type="entry name" value="AAA"/>
    <property type="match status" value="1"/>
</dbReference>
<proteinExistence type="predicted"/>
<evidence type="ECO:0000313" key="4">
    <source>
        <dbReference type="EMBL" id="RKN44045.1"/>
    </source>
</evidence>
<dbReference type="InterPro" id="IPR011990">
    <property type="entry name" value="TPR-like_helical_dom_sf"/>
</dbReference>
<dbReference type="EMBL" id="RBAL01000004">
    <property type="protein sequence ID" value="RKN44045.1"/>
    <property type="molecule type" value="Genomic_DNA"/>
</dbReference>
<evidence type="ECO:0000256" key="2">
    <source>
        <dbReference type="SAM" id="MobiDB-lite"/>
    </source>
</evidence>
<feature type="repeat" description="TPR" evidence="1">
    <location>
        <begin position="551"/>
        <end position="584"/>
    </location>
</feature>
<dbReference type="InterPro" id="IPR049945">
    <property type="entry name" value="AAA_22"/>
</dbReference>
<evidence type="ECO:0000256" key="1">
    <source>
        <dbReference type="PROSITE-ProRule" id="PRU00339"/>
    </source>
</evidence>
<sequence>MRVPEFLGRRRELADLRAGLDRAGLDTMAGRPAARCRVLLVAGRPGTGRTALAEKFAAELVAEGGHRNGVLRARLTGPGGVPEPAERAVRELLAALGVRPPVGADDGELIDVLHEALSGRRAVLLLDDVASARQLAELVPDGRDNLVLAVSTGPLTGVPDVRPCTLGGLDRQTALRLLARGAGPVRIANDPSAADRLAEACGDRPAALVLAAGWLAAHPEATVADALRRLSAARDPAFAPPEDPEAAGAAGPGEGEGGGRADPPKDQEAAEVPAGAGDLADEPLRRAFLLAHSGLPAHAARLLRLLVLAPAGLVDAHTAGALAGCPFGVARATLADLAAAGLLRLARPTVVGGAEAGAGDGEEYAVPGCFDPLLRALLRHRERPGELLLARARMLERTVRRLRACQAVTEPRGSAAREWLAGQPAALRFPGPAAANRWLAAHRTALLAVARLAVADGELDTLARRVIAALGHALLAHLGDEEAAPDLYRLHEFSLTVADRQRLAGERAAALLNLGDLDARAGRPAAALDRYRAALEAARGEREQVEDSLVGRALESLGATYASGGDWPRAADWFGRALALRQARGDLAAVARLQGRAADALHRAGLWDEALRGWRAAAAAHRRRGETGEQAVALARAAEVQDLAGWPEDALRTGEDALRLAARAGDLPLQAALRARLADCAERCGRPAEARQHRSAAARLPAAPPAPRDRAHREPPGGQSSGSAEGTAFETQNTRPGNE</sequence>
<evidence type="ECO:0000259" key="3">
    <source>
        <dbReference type="SMART" id="SM00382"/>
    </source>
</evidence>
<feature type="compositionally biased region" description="Polar residues" evidence="2">
    <location>
        <begin position="721"/>
        <end position="739"/>
    </location>
</feature>
<dbReference type="Proteomes" id="UP000272474">
    <property type="component" value="Unassembled WGS sequence"/>
</dbReference>
<feature type="domain" description="AAA+ ATPase" evidence="3">
    <location>
        <begin position="35"/>
        <end position="193"/>
    </location>
</feature>
<evidence type="ECO:0000313" key="5">
    <source>
        <dbReference type="Proteomes" id="UP000272474"/>
    </source>
</evidence>
<dbReference type="GO" id="GO:0016887">
    <property type="term" value="F:ATP hydrolysis activity"/>
    <property type="evidence" value="ECO:0007669"/>
    <property type="project" value="InterPro"/>
</dbReference>
<protein>
    <recommendedName>
        <fullName evidence="3">AAA+ ATPase domain-containing protein</fullName>
    </recommendedName>
</protein>
<dbReference type="Gene3D" id="1.25.40.10">
    <property type="entry name" value="Tetratricopeptide repeat domain"/>
    <property type="match status" value="1"/>
</dbReference>
<comment type="caution">
    <text evidence="4">The sequence shown here is derived from an EMBL/GenBank/DDBJ whole genome shotgun (WGS) entry which is preliminary data.</text>
</comment>
<dbReference type="InterPro" id="IPR019734">
    <property type="entry name" value="TPR_rpt"/>
</dbReference>
<dbReference type="Pfam" id="PF13401">
    <property type="entry name" value="AAA_22"/>
    <property type="match status" value="1"/>
</dbReference>
<keyword evidence="1" id="KW-0802">TPR repeat</keyword>
<dbReference type="InterPro" id="IPR027417">
    <property type="entry name" value="P-loop_NTPase"/>
</dbReference>
<dbReference type="SUPFAM" id="SSF52540">
    <property type="entry name" value="P-loop containing nucleoside triphosphate hydrolases"/>
    <property type="match status" value="1"/>
</dbReference>
<dbReference type="OrthoDB" id="5167602at2"/>
<feature type="region of interest" description="Disordered" evidence="2">
    <location>
        <begin position="689"/>
        <end position="739"/>
    </location>
</feature>
<dbReference type="AlphaFoldDB" id="A0A3A9Z6V7"/>
<dbReference type="SUPFAM" id="SSF48452">
    <property type="entry name" value="TPR-like"/>
    <property type="match status" value="1"/>
</dbReference>
<feature type="compositionally biased region" description="Basic and acidic residues" evidence="2">
    <location>
        <begin position="257"/>
        <end position="268"/>
    </location>
</feature>
<organism evidence="4 5">
    <name type="scientific">Streptomyces hoynatensis</name>
    <dbReference type="NCBI Taxonomy" id="1141874"/>
    <lineage>
        <taxon>Bacteria</taxon>
        <taxon>Bacillati</taxon>
        <taxon>Actinomycetota</taxon>
        <taxon>Actinomycetes</taxon>
        <taxon>Kitasatosporales</taxon>
        <taxon>Streptomycetaceae</taxon>
        <taxon>Streptomyces</taxon>
    </lineage>
</organism>
<keyword evidence="5" id="KW-1185">Reference proteome</keyword>
<name>A0A3A9Z6V7_9ACTN</name>
<dbReference type="Gene3D" id="3.40.50.300">
    <property type="entry name" value="P-loop containing nucleotide triphosphate hydrolases"/>
    <property type="match status" value="1"/>
</dbReference>
<dbReference type="InterPro" id="IPR003593">
    <property type="entry name" value="AAA+_ATPase"/>
</dbReference>
<gene>
    <name evidence="4" type="ORF">D7294_08265</name>
</gene>
<reference evidence="4 5" key="1">
    <citation type="journal article" date="2014" name="Int. J. Syst. Evol. Microbiol.">
        <title>Streptomyces hoynatensis sp. nov., isolated from deep marine sediment.</title>
        <authorList>
            <person name="Veyisoglu A."/>
            <person name="Sahin N."/>
        </authorList>
    </citation>
    <scope>NUCLEOTIDE SEQUENCE [LARGE SCALE GENOMIC DNA]</scope>
    <source>
        <strain evidence="4 5">KCTC 29097</strain>
    </source>
</reference>
<accession>A0A3A9Z6V7</accession>
<dbReference type="Pfam" id="PF13424">
    <property type="entry name" value="TPR_12"/>
    <property type="match status" value="1"/>
</dbReference>
<feature type="region of interest" description="Disordered" evidence="2">
    <location>
        <begin position="236"/>
        <end position="274"/>
    </location>
</feature>
<dbReference type="PROSITE" id="PS50005">
    <property type="entry name" value="TPR"/>
    <property type="match status" value="1"/>
</dbReference>